<feature type="transmembrane region" description="Helical" evidence="17">
    <location>
        <begin position="56"/>
        <end position="77"/>
    </location>
</feature>
<organism evidence="21 22">
    <name type="scientific">Kaistia hirudinis</name>
    <dbReference type="NCBI Taxonomy" id="1293440"/>
    <lineage>
        <taxon>Bacteria</taxon>
        <taxon>Pseudomonadati</taxon>
        <taxon>Pseudomonadota</taxon>
        <taxon>Alphaproteobacteria</taxon>
        <taxon>Hyphomicrobiales</taxon>
        <taxon>Kaistiaceae</taxon>
        <taxon>Kaistia</taxon>
    </lineage>
</organism>
<evidence type="ECO:0000313" key="21">
    <source>
        <dbReference type="EMBL" id="MBB3929491.1"/>
    </source>
</evidence>
<evidence type="ECO:0000256" key="7">
    <source>
        <dbReference type="ARBA" id="ARBA00022679"/>
    </source>
</evidence>
<evidence type="ECO:0000256" key="10">
    <source>
        <dbReference type="ARBA" id="ARBA00022777"/>
    </source>
</evidence>
<evidence type="ECO:0000256" key="14">
    <source>
        <dbReference type="ARBA" id="ARBA00023137"/>
    </source>
</evidence>
<evidence type="ECO:0000256" key="11">
    <source>
        <dbReference type="ARBA" id="ARBA00022840"/>
    </source>
</evidence>
<dbReference type="InterPro" id="IPR027417">
    <property type="entry name" value="P-loop_NTPase"/>
</dbReference>
<evidence type="ECO:0000259" key="18">
    <source>
        <dbReference type="Pfam" id="PF02706"/>
    </source>
</evidence>
<comment type="caution">
    <text evidence="21">The sequence shown here is derived from an EMBL/GenBank/DDBJ whole genome shotgun (WGS) entry which is preliminary data.</text>
</comment>
<proteinExistence type="inferred from homology"/>
<evidence type="ECO:0000256" key="12">
    <source>
        <dbReference type="ARBA" id="ARBA00022989"/>
    </source>
</evidence>
<dbReference type="RefSeq" id="WP_183397145.1">
    <property type="nucleotide sequence ID" value="NZ_JACIDS010000001.1"/>
</dbReference>
<feature type="region of interest" description="Disordered" evidence="16">
    <location>
        <begin position="1"/>
        <end position="22"/>
    </location>
</feature>
<dbReference type="InterPro" id="IPR050445">
    <property type="entry name" value="Bact_polysacc_biosynth/exp"/>
</dbReference>
<evidence type="ECO:0000256" key="17">
    <source>
        <dbReference type="SAM" id="Phobius"/>
    </source>
</evidence>
<dbReference type="GO" id="GO:0005886">
    <property type="term" value="C:plasma membrane"/>
    <property type="evidence" value="ECO:0007669"/>
    <property type="project" value="UniProtKB-SubCell"/>
</dbReference>
<feature type="domain" description="Tyrosine-protein kinase G-rich" evidence="20">
    <location>
        <begin position="400"/>
        <end position="473"/>
    </location>
</feature>
<evidence type="ECO:0000256" key="3">
    <source>
        <dbReference type="ARBA" id="ARBA00008883"/>
    </source>
</evidence>
<evidence type="ECO:0000259" key="19">
    <source>
        <dbReference type="Pfam" id="PF13614"/>
    </source>
</evidence>
<evidence type="ECO:0000256" key="8">
    <source>
        <dbReference type="ARBA" id="ARBA00022692"/>
    </source>
</evidence>
<dbReference type="Pfam" id="PF02706">
    <property type="entry name" value="Wzz"/>
    <property type="match status" value="1"/>
</dbReference>
<dbReference type="GO" id="GO:0004713">
    <property type="term" value="F:protein tyrosine kinase activity"/>
    <property type="evidence" value="ECO:0007669"/>
    <property type="project" value="TreeGrafter"/>
</dbReference>
<evidence type="ECO:0000256" key="2">
    <source>
        <dbReference type="ARBA" id="ARBA00007316"/>
    </source>
</evidence>
<feature type="domain" description="AAA" evidence="19">
    <location>
        <begin position="559"/>
        <end position="691"/>
    </location>
</feature>
<sequence length="747" mass="81009">MKRDGEGAAERASADDQSWTSGRETAAPFADEVVQPREASGGLDLRSIIGLIRRQIKLIIATILVVNGIAALIIFQLTPIYTATALVMVDPRQKDILDPEGQVSLLPNDSGRVESEVGILRSPAVMVGVVRDLDLTNDPSFVPRPGWQSRLKEMIGAKETPPTAEAVANTVLANLRNTVAIARQGLTYLIEISAKSTDPQKAATIANSVADNYIKAQIDAKIETADIAQQKILSRLDAAVASVRAAEDKIDRFVDDNLSAIHDTATLDDIASFQRDIDSQQARRLDLAKNAGQLDQLRRSGDWDQLIASVQSDQLKALNASRESIESQLNADSSDEAKAVRLREQLSELDKRLNLEALTAVSQLRADVDAAQQQENDLKQKRRDKIISSLPKDVVVRLYEVQKEADSSRSVYERMLNSSKAVEAQKELQVADSRVVSKALPPSSPSFPNTRMLFLLCGIASIGLGLGLAFLRENYVGGFVDEAQTESVLGVPALSSLPSLEQNAGWKADGAIPANEIILHPISPYSEAVRRVRLGVDLGRRRRAVGAQTILISSAVPNEGKTQTAVSLARAFALSGKKTLLIDCDLRRPTVHKSLGIEARPGFIDYLSGAAGEDALNDLVSVDPATGLSMIVGATGSRSATDSLLDSARLERLLELAQGWFDFIVIDSSPLLPVIDARLLLRYATATVLVVRWAQTSQQEVRAALSDLGRVNYRNVPVFVVLNQVEVGSFGYGYRGRYKSYYAEATG</sequence>
<evidence type="ECO:0000259" key="20">
    <source>
        <dbReference type="Pfam" id="PF13807"/>
    </source>
</evidence>
<feature type="domain" description="Polysaccharide chain length determinant N-terminal" evidence="18">
    <location>
        <begin position="43"/>
        <end position="133"/>
    </location>
</feature>
<keyword evidence="13 17" id="KW-0472">Membrane</keyword>
<accession>A0A840AKN7</accession>
<evidence type="ECO:0000256" key="6">
    <source>
        <dbReference type="ARBA" id="ARBA00022519"/>
    </source>
</evidence>
<gene>
    <name evidence="21" type="ORF">GGR25_000510</name>
</gene>
<keyword evidence="5" id="KW-1003">Cell membrane</keyword>
<dbReference type="Pfam" id="PF13614">
    <property type="entry name" value="AAA_31"/>
    <property type="match status" value="1"/>
</dbReference>
<name>A0A840AKN7_9HYPH</name>
<dbReference type="AlphaFoldDB" id="A0A840AKN7"/>
<dbReference type="Pfam" id="PF13807">
    <property type="entry name" value="GNVR"/>
    <property type="match status" value="1"/>
</dbReference>
<feature type="compositionally biased region" description="Basic and acidic residues" evidence="16">
    <location>
        <begin position="1"/>
        <end position="14"/>
    </location>
</feature>
<dbReference type="InterPro" id="IPR005702">
    <property type="entry name" value="Wzc-like_C"/>
</dbReference>
<evidence type="ECO:0000256" key="9">
    <source>
        <dbReference type="ARBA" id="ARBA00022741"/>
    </source>
</evidence>
<comment type="catalytic activity">
    <reaction evidence="15">
        <text>L-tyrosyl-[protein] + ATP = O-phospho-L-tyrosyl-[protein] + ADP + H(+)</text>
        <dbReference type="Rhea" id="RHEA:10596"/>
        <dbReference type="Rhea" id="RHEA-COMP:10136"/>
        <dbReference type="Rhea" id="RHEA-COMP:20101"/>
        <dbReference type="ChEBI" id="CHEBI:15378"/>
        <dbReference type="ChEBI" id="CHEBI:30616"/>
        <dbReference type="ChEBI" id="CHEBI:46858"/>
        <dbReference type="ChEBI" id="CHEBI:61978"/>
        <dbReference type="ChEBI" id="CHEBI:456216"/>
        <dbReference type="EC" id="2.7.10.2"/>
    </reaction>
</comment>
<keyword evidence="8 17" id="KW-0812">Transmembrane</keyword>
<comment type="subcellular location">
    <subcellularLocation>
        <location evidence="1">Cell inner membrane</location>
        <topology evidence="1">Multi-pass membrane protein</topology>
    </subcellularLocation>
</comment>
<keyword evidence="22" id="KW-1185">Reference proteome</keyword>
<dbReference type="EMBL" id="JACIDS010000001">
    <property type="protein sequence ID" value="MBB3929491.1"/>
    <property type="molecule type" value="Genomic_DNA"/>
</dbReference>
<evidence type="ECO:0000256" key="16">
    <source>
        <dbReference type="SAM" id="MobiDB-lite"/>
    </source>
</evidence>
<evidence type="ECO:0000256" key="1">
    <source>
        <dbReference type="ARBA" id="ARBA00004429"/>
    </source>
</evidence>
<dbReference type="EC" id="2.7.10.2" evidence="4"/>
<keyword evidence="11" id="KW-0067">ATP-binding</keyword>
<evidence type="ECO:0000256" key="15">
    <source>
        <dbReference type="ARBA" id="ARBA00051245"/>
    </source>
</evidence>
<dbReference type="InterPro" id="IPR003856">
    <property type="entry name" value="LPS_length_determ_N"/>
</dbReference>
<dbReference type="InterPro" id="IPR025669">
    <property type="entry name" value="AAA_dom"/>
</dbReference>
<dbReference type="PANTHER" id="PTHR32309">
    <property type="entry name" value="TYROSINE-PROTEIN KINASE"/>
    <property type="match status" value="1"/>
</dbReference>
<comment type="similarity">
    <text evidence="3">Belongs to the etk/wzc family.</text>
</comment>
<comment type="similarity">
    <text evidence="2">Belongs to the CpsD/CapB family.</text>
</comment>
<protein>
    <recommendedName>
        <fullName evidence="4">non-specific protein-tyrosine kinase</fullName>
        <ecNumber evidence="4">2.7.10.2</ecNumber>
    </recommendedName>
</protein>
<dbReference type="Gene3D" id="3.40.50.300">
    <property type="entry name" value="P-loop containing nucleotide triphosphate hydrolases"/>
    <property type="match status" value="1"/>
</dbReference>
<keyword evidence="10" id="KW-0418">Kinase</keyword>
<keyword evidence="6" id="KW-0997">Cell inner membrane</keyword>
<dbReference type="SUPFAM" id="SSF52540">
    <property type="entry name" value="P-loop containing nucleoside triphosphate hydrolases"/>
    <property type="match status" value="1"/>
</dbReference>
<keyword evidence="12 17" id="KW-1133">Transmembrane helix</keyword>
<evidence type="ECO:0000256" key="13">
    <source>
        <dbReference type="ARBA" id="ARBA00023136"/>
    </source>
</evidence>
<evidence type="ECO:0000256" key="5">
    <source>
        <dbReference type="ARBA" id="ARBA00022475"/>
    </source>
</evidence>
<evidence type="ECO:0000256" key="4">
    <source>
        <dbReference type="ARBA" id="ARBA00011903"/>
    </source>
</evidence>
<keyword evidence="14" id="KW-0829">Tyrosine-protein kinase</keyword>
<keyword evidence="7" id="KW-0808">Transferase</keyword>
<dbReference type="PANTHER" id="PTHR32309:SF13">
    <property type="entry name" value="FERRIC ENTEROBACTIN TRANSPORT PROTEIN FEPE"/>
    <property type="match status" value="1"/>
</dbReference>
<dbReference type="InterPro" id="IPR032807">
    <property type="entry name" value="GNVR"/>
</dbReference>
<dbReference type="Proteomes" id="UP000553963">
    <property type="component" value="Unassembled WGS sequence"/>
</dbReference>
<reference evidence="21 22" key="1">
    <citation type="submission" date="2020-08" db="EMBL/GenBank/DDBJ databases">
        <title>Genomic Encyclopedia of Type Strains, Phase IV (KMG-IV): sequencing the most valuable type-strain genomes for metagenomic binning, comparative biology and taxonomic classification.</title>
        <authorList>
            <person name="Goeker M."/>
        </authorList>
    </citation>
    <scope>NUCLEOTIDE SEQUENCE [LARGE SCALE GENOMIC DNA]</scope>
    <source>
        <strain evidence="21 22">DSM 25966</strain>
    </source>
</reference>
<keyword evidence="9" id="KW-0547">Nucleotide-binding</keyword>
<evidence type="ECO:0000313" key="22">
    <source>
        <dbReference type="Proteomes" id="UP000553963"/>
    </source>
</evidence>
<dbReference type="CDD" id="cd05387">
    <property type="entry name" value="BY-kinase"/>
    <property type="match status" value="1"/>
</dbReference>